<proteinExistence type="predicted"/>
<keyword evidence="1" id="KW-0175">Coiled coil</keyword>
<keyword evidence="6" id="KW-1185">Reference proteome</keyword>
<reference evidence="3" key="1">
    <citation type="submission" date="2023-06" db="EMBL/GenBank/DDBJ databases">
        <authorList>
            <person name="Kurt Z."/>
        </authorList>
    </citation>
    <scope>NUCLEOTIDE SEQUENCE</scope>
</reference>
<dbReference type="EMBL" id="CATOUU010000918">
    <property type="protein sequence ID" value="CAI9959551.1"/>
    <property type="molecule type" value="Genomic_DNA"/>
</dbReference>
<organism evidence="3">
    <name type="scientific">Hexamita inflata</name>
    <dbReference type="NCBI Taxonomy" id="28002"/>
    <lineage>
        <taxon>Eukaryota</taxon>
        <taxon>Metamonada</taxon>
        <taxon>Diplomonadida</taxon>
        <taxon>Hexamitidae</taxon>
        <taxon>Hexamitinae</taxon>
        <taxon>Hexamita</taxon>
    </lineage>
</organism>
<dbReference type="EMBL" id="CATOUU010000813">
    <property type="protein sequence ID" value="CAI9950583.1"/>
    <property type="molecule type" value="Genomic_DNA"/>
</dbReference>
<feature type="coiled-coil region" evidence="1">
    <location>
        <begin position="267"/>
        <end position="294"/>
    </location>
</feature>
<evidence type="ECO:0000313" key="3">
    <source>
        <dbReference type="EMBL" id="CAI9959551.1"/>
    </source>
</evidence>
<gene>
    <name evidence="4" type="ORF">HINF_LOCUS31700</name>
    <name evidence="2" type="ORF">HINF_LOCUS38228</name>
    <name evidence="3" type="ORF">HINF_LOCUS47196</name>
    <name evidence="5" type="ORF">HINF_LOCUS61818</name>
</gene>
<accession>A0AA86QHT0</accession>
<dbReference type="EMBL" id="CAXDID020000106">
    <property type="protein sequence ID" value="CAL6028211.1"/>
    <property type="molecule type" value="Genomic_DNA"/>
</dbReference>
<evidence type="ECO:0000256" key="1">
    <source>
        <dbReference type="SAM" id="Coils"/>
    </source>
</evidence>
<dbReference type="AlphaFoldDB" id="A0AA86QHT0"/>
<evidence type="ECO:0000313" key="5">
    <source>
        <dbReference type="EMBL" id="CAL6083632.1"/>
    </source>
</evidence>
<dbReference type="Proteomes" id="UP001642409">
    <property type="component" value="Unassembled WGS sequence"/>
</dbReference>
<evidence type="ECO:0000313" key="2">
    <source>
        <dbReference type="EMBL" id="CAI9950583.1"/>
    </source>
</evidence>
<name>A0AA86QHT0_9EUKA</name>
<evidence type="ECO:0000313" key="6">
    <source>
        <dbReference type="Proteomes" id="UP001642409"/>
    </source>
</evidence>
<reference evidence="4 6" key="2">
    <citation type="submission" date="2024-07" db="EMBL/GenBank/DDBJ databases">
        <authorList>
            <person name="Akdeniz Z."/>
        </authorList>
    </citation>
    <scope>NUCLEOTIDE SEQUENCE [LARGE SCALE GENOMIC DNA]</scope>
</reference>
<dbReference type="EMBL" id="CAXDID020000373">
    <property type="protein sequence ID" value="CAL6083632.1"/>
    <property type="molecule type" value="Genomic_DNA"/>
</dbReference>
<feature type="coiled-coil region" evidence="1">
    <location>
        <begin position="178"/>
        <end position="209"/>
    </location>
</feature>
<protein>
    <submittedName>
        <fullName evidence="3">Uncharacterized protein</fullName>
    </submittedName>
</protein>
<evidence type="ECO:0000313" key="4">
    <source>
        <dbReference type="EMBL" id="CAL6028211.1"/>
    </source>
</evidence>
<sequence length="408" mass="47636">MQLPIFSQTDWELAPHYFQLFARQTIENLDVFRNFMESAELEIAANQSIRSDIITLKNKQLEIIATCENTQHSIDQKANYLKLMHEQHEDSVTKQCSTMQNQLKYIEDLYAAKFAQLKGEVEKTTVNVNQTMLTKQSEIDYLAGKFKQQNEDVTNLSNLFRDQINQFYQKQAIYAEEFDSSKSKIEQTKNQLIKIEREVTQKLQDVEQNYFVGLIGRILKCENEVNSYKGRLQQILECEAGLKVDYDASQQQVQQVEQRCIENQLNLQTQIKNLQSLQNQIDNSNIELDKIKQRTSQIKAGFEDQYIKEVQQRAEFTSEIEKIVNVLGEQMSQLEDDLSRKINYCNDQVVQAGLLDQYNSFKKMKYQSDLEKLMEQGVIEVGQVKLIQAVVMRLKELENQLAWYVAGR</sequence>
<comment type="caution">
    <text evidence="3">The sequence shown here is derived from an EMBL/GenBank/DDBJ whole genome shotgun (WGS) entry which is preliminary data.</text>
</comment>